<feature type="domain" description="Methyl-accepting transducer" evidence="9">
    <location>
        <begin position="264"/>
        <end position="493"/>
    </location>
</feature>
<name>A0A075K5L2_9GAMM</name>
<keyword evidence="12" id="KW-1185">Reference proteome</keyword>
<evidence type="ECO:0000256" key="1">
    <source>
        <dbReference type="ARBA" id="ARBA00004370"/>
    </source>
</evidence>
<dbReference type="GO" id="GO:0005886">
    <property type="term" value="C:plasma membrane"/>
    <property type="evidence" value="ECO:0007669"/>
    <property type="project" value="TreeGrafter"/>
</dbReference>
<evidence type="ECO:0000256" key="8">
    <source>
        <dbReference type="SAM" id="Phobius"/>
    </source>
</evidence>
<dbReference type="HOGENOM" id="CLU_000445_107_16_6"/>
<evidence type="ECO:0000313" key="11">
    <source>
        <dbReference type="EMBL" id="AIF49516.1"/>
    </source>
</evidence>
<gene>
    <name evidence="11" type="ORF">HY57_20745</name>
</gene>
<evidence type="ECO:0000259" key="9">
    <source>
        <dbReference type="PROSITE" id="PS50111"/>
    </source>
</evidence>
<evidence type="ECO:0000256" key="2">
    <source>
        <dbReference type="ARBA" id="ARBA00022481"/>
    </source>
</evidence>
<dbReference type="InterPro" id="IPR004089">
    <property type="entry name" value="MCPsignal_dom"/>
</dbReference>
<dbReference type="FunFam" id="1.10.287.950:FF:000001">
    <property type="entry name" value="Methyl-accepting chemotaxis sensory transducer"/>
    <property type="match status" value="1"/>
</dbReference>
<dbReference type="InterPro" id="IPR051310">
    <property type="entry name" value="MCP_chemotaxis"/>
</dbReference>
<dbReference type="STRING" id="1217721.HY57_20745"/>
<evidence type="ECO:0000256" key="7">
    <source>
        <dbReference type="SAM" id="MobiDB-lite"/>
    </source>
</evidence>
<evidence type="ECO:0000256" key="5">
    <source>
        <dbReference type="PROSITE-ProRule" id="PRU00284"/>
    </source>
</evidence>
<dbReference type="RefSeq" id="WP_019465879.1">
    <property type="nucleotide sequence ID" value="NZ_ALOY01000165.1"/>
</dbReference>
<keyword evidence="2" id="KW-0488">Methylation</keyword>
<dbReference type="GO" id="GO:0006935">
    <property type="term" value="P:chemotaxis"/>
    <property type="evidence" value="ECO:0007669"/>
    <property type="project" value="InterPro"/>
</dbReference>
<dbReference type="EMBL" id="CP008884">
    <property type="protein sequence ID" value="AIF49516.1"/>
    <property type="molecule type" value="Genomic_DNA"/>
</dbReference>
<dbReference type="GO" id="GO:0004888">
    <property type="term" value="F:transmembrane signaling receptor activity"/>
    <property type="evidence" value="ECO:0007669"/>
    <property type="project" value="InterPro"/>
</dbReference>
<feature type="transmembrane region" description="Helical" evidence="8">
    <location>
        <begin position="186"/>
        <end position="209"/>
    </location>
</feature>
<evidence type="ECO:0008006" key="13">
    <source>
        <dbReference type="Google" id="ProtNLM"/>
    </source>
</evidence>
<feature type="compositionally biased region" description="Polar residues" evidence="7">
    <location>
        <begin position="276"/>
        <end position="294"/>
    </location>
</feature>
<evidence type="ECO:0000256" key="6">
    <source>
        <dbReference type="SAM" id="Coils"/>
    </source>
</evidence>
<proteinExistence type="inferred from homology"/>
<dbReference type="PROSITE" id="PS50885">
    <property type="entry name" value="HAMP"/>
    <property type="match status" value="1"/>
</dbReference>
<accession>A0A075K5L2</accession>
<comment type="subcellular location">
    <subcellularLocation>
        <location evidence="1">Membrane</location>
    </subcellularLocation>
</comment>
<keyword evidence="8" id="KW-1133">Transmembrane helix</keyword>
<feature type="domain" description="HAMP" evidence="10">
    <location>
        <begin position="207"/>
        <end position="259"/>
    </location>
</feature>
<dbReference type="CDD" id="cd11386">
    <property type="entry name" value="MCP_signal"/>
    <property type="match status" value="1"/>
</dbReference>
<dbReference type="PROSITE" id="PS50111">
    <property type="entry name" value="CHEMOTAXIS_TRANSDUC_2"/>
    <property type="match status" value="1"/>
</dbReference>
<evidence type="ECO:0000256" key="3">
    <source>
        <dbReference type="ARBA" id="ARBA00023224"/>
    </source>
</evidence>
<reference evidence="11 12" key="1">
    <citation type="submission" date="2014-07" db="EMBL/GenBank/DDBJ databases">
        <title>Complete Genome Sequence of Dyella japonica Strain A8 Isolated from Malaysian Tropical Soil.</title>
        <authorList>
            <person name="Hui R.K.H."/>
            <person name="Chen J.-W."/>
            <person name="Chan K.-G."/>
            <person name="Leung F.C.C."/>
        </authorList>
    </citation>
    <scope>NUCLEOTIDE SEQUENCE [LARGE SCALE GENOMIC DNA]</scope>
    <source>
        <strain evidence="11 12">A8</strain>
    </source>
</reference>
<evidence type="ECO:0000259" key="10">
    <source>
        <dbReference type="PROSITE" id="PS50885"/>
    </source>
</evidence>
<feature type="transmembrane region" description="Helical" evidence="8">
    <location>
        <begin position="9"/>
        <end position="31"/>
    </location>
</feature>
<keyword evidence="8" id="KW-0812">Transmembrane</keyword>
<sequence>MRFTIRLKIIASMGLALSVAVLIGLVGLYGVRSTYTLVDDMYRNNVQAMAAISEARGAIIEDRLALNRSIIDPTRRDAVKRINAGHERLITAWKRYYPGMISAADERTVATAFDELMKTAGPDISHEAELLDAGRGEEARQFHINKAADEMGKATAAIDQLMVINEKQAAQSAQDAAASFQRTWQLALGVLVIAIMVLIGVAVALIRAVTRPLDQARALASAIQQGKLNNATVVTGNDEFSDTLRSLDDMDRQLAGIVTQVRDVAEQVTSAARDLSQGNDDLSQRTQEQASSLEETAASMEELSSTVRQNAEGADQAREMALRMRKRAEEGRDIAGSAVGAMEAITQASKEVGEIVVLIDEIAFQTNLLALNAAVEAARAGEQGRGFAVVATEVRNLAQRSGAAAKNIKTLILDTTDKVSEGAALVQRTGTVLNDIAGDVREVSTIIEVIAAASEEQSAGIGQVNNAVTTLDEVTQQNAALVEEASAASRNTLDLSQVLMNQVAYFTLQGQAAHDVAVVQAAPASASARPPAMATPRPAVRHRAAPAPALATADDMWTEF</sequence>
<dbReference type="InterPro" id="IPR024478">
    <property type="entry name" value="HlyB_4HB_MCP"/>
</dbReference>
<dbReference type="PATRIC" id="fig|1217721.7.peg.4250"/>
<keyword evidence="6" id="KW-0175">Coiled coil</keyword>
<dbReference type="SMART" id="SM00283">
    <property type="entry name" value="MA"/>
    <property type="match status" value="1"/>
</dbReference>
<organism evidence="11 12">
    <name type="scientific">Dyella japonica A8</name>
    <dbReference type="NCBI Taxonomy" id="1217721"/>
    <lineage>
        <taxon>Bacteria</taxon>
        <taxon>Pseudomonadati</taxon>
        <taxon>Pseudomonadota</taxon>
        <taxon>Gammaproteobacteria</taxon>
        <taxon>Lysobacterales</taxon>
        <taxon>Rhodanobacteraceae</taxon>
        <taxon>Dyella</taxon>
    </lineage>
</organism>
<keyword evidence="8" id="KW-0472">Membrane</keyword>
<dbReference type="Proteomes" id="UP000027987">
    <property type="component" value="Chromosome"/>
</dbReference>
<dbReference type="SUPFAM" id="SSF58104">
    <property type="entry name" value="Methyl-accepting chemotaxis protein (MCP) signaling domain"/>
    <property type="match status" value="1"/>
</dbReference>
<dbReference type="Gene3D" id="1.10.287.950">
    <property type="entry name" value="Methyl-accepting chemotaxis protein"/>
    <property type="match status" value="1"/>
</dbReference>
<dbReference type="Pfam" id="PF00015">
    <property type="entry name" value="MCPsignal"/>
    <property type="match status" value="1"/>
</dbReference>
<evidence type="ECO:0000256" key="4">
    <source>
        <dbReference type="ARBA" id="ARBA00029447"/>
    </source>
</evidence>
<dbReference type="AlphaFoldDB" id="A0A075K5L2"/>
<dbReference type="PANTHER" id="PTHR43531:SF14">
    <property type="entry name" value="METHYL-ACCEPTING CHEMOTAXIS PROTEIN I-RELATED"/>
    <property type="match status" value="1"/>
</dbReference>
<dbReference type="Pfam" id="PF12729">
    <property type="entry name" value="4HB_MCP_1"/>
    <property type="match status" value="1"/>
</dbReference>
<dbReference type="GO" id="GO:0007165">
    <property type="term" value="P:signal transduction"/>
    <property type="evidence" value="ECO:0007669"/>
    <property type="project" value="UniProtKB-KW"/>
</dbReference>
<dbReference type="InterPro" id="IPR004090">
    <property type="entry name" value="Chemotax_Me-accpt_rcpt"/>
</dbReference>
<feature type="coiled-coil region" evidence="6">
    <location>
        <begin position="464"/>
        <end position="491"/>
    </location>
</feature>
<dbReference type="PRINTS" id="PR00260">
    <property type="entry name" value="CHEMTRNSDUCR"/>
</dbReference>
<comment type="similarity">
    <text evidence="4">Belongs to the methyl-accepting chemotaxis (MCP) protein family.</text>
</comment>
<keyword evidence="3 5" id="KW-0807">Transducer</keyword>
<evidence type="ECO:0000313" key="12">
    <source>
        <dbReference type="Proteomes" id="UP000027987"/>
    </source>
</evidence>
<dbReference type="OrthoDB" id="6052907at2"/>
<feature type="region of interest" description="Disordered" evidence="7">
    <location>
        <begin position="269"/>
        <end position="316"/>
    </location>
</feature>
<dbReference type="InterPro" id="IPR003660">
    <property type="entry name" value="HAMP_dom"/>
</dbReference>
<dbReference type="PANTHER" id="PTHR43531">
    <property type="entry name" value="PROTEIN ICFG"/>
    <property type="match status" value="1"/>
</dbReference>
<protein>
    <recommendedName>
        <fullName evidence="13">Chemotaxis protein</fullName>
    </recommendedName>
</protein>
<dbReference type="KEGG" id="dja:HY57_20745"/>